<dbReference type="AlphaFoldDB" id="A0AAV7WN84"/>
<protein>
    <submittedName>
        <fullName evidence="2">Uncharacterized protein</fullName>
    </submittedName>
</protein>
<organism evidence="2 3">
    <name type="scientific">Pleurodeles waltl</name>
    <name type="common">Iberian ribbed newt</name>
    <dbReference type="NCBI Taxonomy" id="8319"/>
    <lineage>
        <taxon>Eukaryota</taxon>
        <taxon>Metazoa</taxon>
        <taxon>Chordata</taxon>
        <taxon>Craniata</taxon>
        <taxon>Vertebrata</taxon>
        <taxon>Euteleostomi</taxon>
        <taxon>Amphibia</taxon>
        <taxon>Batrachia</taxon>
        <taxon>Caudata</taxon>
        <taxon>Salamandroidea</taxon>
        <taxon>Salamandridae</taxon>
        <taxon>Pleurodelinae</taxon>
        <taxon>Pleurodeles</taxon>
    </lineage>
</organism>
<dbReference type="Proteomes" id="UP001066276">
    <property type="component" value="Chromosome 1_1"/>
</dbReference>
<dbReference type="EMBL" id="JANPWB010000001">
    <property type="protein sequence ID" value="KAJ1213998.1"/>
    <property type="molecule type" value="Genomic_DNA"/>
</dbReference>
<proteinExistence type="predicted"/>
<keyword evidence="3" id="KW-1185">Reference proteome</keyword>
<reference evidence="2" key="1">
    <citation type="journal article" date="2022" name="bioRxiv">
        <title>Sequencing and chromosome-scale assembly of the giantPleurodeles waltlgenome.</title>
        <authorList>
            <person name="Brown T."/>
            <person name="Elewa A."/>
            <person name="Iarovenko S."/>
            <person name="Subramanian E."/>
            <person name="Araus A.J."/>
            <person name="Petzold A."/>
            <person name="Susuki M."/>
            <person name="Suzuki K.-i.T."/>
            <person name="Hayashi T."/>
            <person name="Toyoda A."/>
            <person name="Oliveira C."/>
            <person name="Osipova E."/>
            <person name="Leigh N.D."/>
            <person name="Simon A."/>
            <person name="Yun M.H."/>
        </authorList>
    </citation>
    <scope>NUCLEOTIDE SEQUENCE</scope>
    <source>
        <strain evidence="2">20211129_DDA</strain>
        <tissue evidence="2">Liver</tissue>
    </source>
</reference>
<gene>
    <name evidence="2" type="ORF">NDU88_001626</name>
</gene>
<name>A0AAV7WN84_PLEWA</name>
<accession>A0AAV7WN84</accession>
<sequence>MRGSFAECSVFFKEQSPQDRVQVTRANKVRIEVRVCADRLSPGFLFCGAGSSLSTQKAQRSPGPEDGGGSGASALHPGLPAPPARQGAPGRRGRLR</sequence>
<evidence type="ECO:0000313" key="2">
    <source>
        <dbReference type="EMBL" id="KAJ1213998.1"/>
    </source>
</evidence>
<feature type="region of interest" description="Disordered" evidence="1">
    <location>
        <begin position="52"/>
        <end position="96"/>
    </location>
</feature>
<evidence type="ECO:0000256" key="1">
    <source>
        <dbReference type="SAM" id="MobiDB-lite"/>
    </source>
</evidence>
<evidence type="ECO:0000313" key="3">
    <source>
        <dbReference type="Proteomes" id="UP001066276"/>
    </source>
</evidence>
<comment type="caution">
    <text evidence="2">The sequence shown here is derived from an EMBL/GenBank/DDBJ whole genome shotgun (WGS) entry which is preliminary data.</text>
</comment>